<evidence type="ECO:0000259" key="4">
    <source>
        <dbReference type="Pfam" id="PF01515"/>
    </source>
</evidence>
<evidence type="ECO:0000256" key="1">
    <source>
        <dbReference type="ARBA" id="ARBA00022679"/>
    </source>
</evidence>
<keyword evidence="7" id="KW-1185">Reference proteome</keyword>
<dbReference type="InterPro" id="IPR042112">
    <property type="entry name" value="P_AcTrfase_dom2"/>
</dbReference>
<dbReference type="Gene3D" id="3.40.50.10950">
    <property type="match status" value="1"/>
</dbReference>
<dbReference type="EMBL" id="JACHGN010000004">
    <property type="protein sequence ID" value="MBB5132485.1"/>
    <property type="molecule type" value="Genomic_DNA"/>
</dbReference>
<dbReference type="PANTHER" id="PTHR43356">
    <property type="entry name" value="PHOSPHATE ACETYLTRANSFERASE"/>
    <property type="match status" value="1"/>
</dbReference>
<feature type="domain" description="DRTGG" evidence="5">
    <location>
        <begin position="240"/>
        <end position="350"/>
    </location>
</feature>
<evidence type="ECO:0000256" key="2">
    <source>
        <dbReference type="ARBA" id="ARBA00023315"/>
    </source>
</evidence>
<dbReference type="InterPro" id="IPR050500">
    <property type="entry name" value="Phos_Acetyltrans/Butyryltrans"/>
</dbReference>
<dbReference type="InterPro" id="IPR028979">
    <property type="entry name" value="Ser_kin/Pase_Hpr-like_N_sf"/>
</dbReference>
<reference evidence="6 7" key="1">
    <citation type="submission" date="2020-08" db="EMBL/GenBank/DDBJ databases">
        <title>Genomic Encyclopedia of Type Strains, Phase IV (KMG-IV): sequencing the most valuable type-strain genomes for metagenomic binning, comparative biology and taxonomic classification.</title>
        <authorList>
            <person name="Goeker M."/>
        </authorList>
    </citation>
    <scope>NUCLEOTIDE SEQUENCE [LARGE SCALE GENOMIC DNA]</scope>
    <source>
        <strain evidence="6 7">DSM 45615</strain>
    </source>
</reference>
<dbReference type="SUPFAM" id="SSF75138">
    <property type="entry name" value="HprK N-terminal domain-like"/>
    <property type="match status" value="1"/>
</dbReference>
<evidence type="ECO:0000313" key="6">
    <source>
        <dbReference type="EMBL" id="MBB5132485.1"/>
    </source>
</evidence>
<dbReference type="GO" id="GO:0008959">
    <property type="term" value="F:phosphate acetyltransferase activity"/>
    <property type="evidence" value="ECO:0007669"/>
    <property type="project" value="UniProtKB-EC"/>
</dbReference>
<keyword evidence="1 6" id="KW-0808">Transferase</keyword>
<comment type="caution">
    <text evidence="6">The sequence shown here is derived from an EMBL/GenBank/DDBJ whole genome shotgun (WGS) entry which is preliminary data.</text>
</comment>
<evidence type="ECO:0000256" key="3">
    <source>
        <dbReference type="ARBA" id="ARBA00049955"/>
    </source>
</evidence>
<dbReference type="RefSeq" id="WP_185049471.1">
    <property type="nucleotide sequence ID" value="NZ_BAABIX010000003.1"/>
</dbReference>
<keyword evidence="2 6" id="KW-0012">Acyltransferase</keyword>
<feature type="domain" description="Phosphate acetyl/butaryl transferase" evidence="4">
    <location>
        <begin position="397"/>
        <end position="713"/>
    </location>
</feature>
<gene>
    <name evidence="6" type="ORF">HNP84_002201</name>
</gene>
<dbReference type="InterPro" id="IPR010766">
    <property type="entry name" value="DRTGG"/>
</dbReference>
<dbReference type="InterPro" id="IPR002505">
    <property type="entry name" value="PTA_PTB"/>
</dbReference>
<organism evidence="6 7">
    <name type="scientific">Thermocatellispora tengchongensis</name>
    <dbReference type="NCBI Taxonomy" id="1073253"/>
    <lineage>
        <taxon>Bacteria</taxon>
        <taxon>Bacillati</taxon>
        <taxon>Actinomycetota</taxon>
        <taxon>Actinomycetes</taxon>
        <taxon>Streptosporangiales</taxon>
        <taxon>Streptosporangiaceae</taxon>
        <taxon>Thermocatellispora</taxon>
    </lineage>
</organism>
<dbReference type="Pfam" id="PF07085">
    <property type="entry name" value="DRTGG"/>
    <property type="match status" value="1"/>
</dbReference>
<name>A0A840P917_9ACTN</name>
<protein>
    <submittedName>
        <fullName evidence="6">Phosphate acetyltransferase</fullName>
        <ecNumber evidence="6">2.3.1.8</ecNumber>
    </submittedName>
</protein>
<dbReference type="SUPFAM" id="SSF53659">
    <property type="entry name" value="Isocitrate/Isopropylmalate dehydrogenase-like"/>
    <property type="match status" value="1"/>
</dbReference>
<dbReference type="EC" id="2.3.1.8" evidence="6"/>
<dbReference type="Gene3D" id="3.40.50.10750">
    <property type="entry name" value="Isocitrate/Isopropylmalate dehydrogenase-like"/>
    <property type="match status" value="1"/>
</dbReference>
<dbReference type="PANTHER" id="PTHR43356:SF3">
    <property type="entry name" value="PHOSPHATE ACETYLTRANSFERASE"/>
    <property type="match status" value="1"/>
</dbReference>
<dbReference type="Proteomes" id="UP000578449">
    <property type="component" value="Unassembled WGS sequence"/>
</dbReference>
<dbReference type="InterPro" id="IPR042113">
    <property type="entry name" value="P_AcTrfase_dom1"/>
</dbReference>
<dbReference type="NCBIfam" id="NF004167">
    <property type="entry name" value="PRK05632.1"/>
    <property type="match status" value="1"/>
</dbReference>
<evidence type="ECO:0000259" key="5">
    <source>
        <dbReference type="Pfam" id="PF07085"/>
    </source>
</evidence>
<evidence type="ECO:0000313" key="7">
    <source>
        <dbReference type="Proteomes" id="UP000578449"/>
    </source>
</evidence>
<dbReference type="AlphaFoldDB" id="A0A840P917"/>
<accession>A0A840P917</accession>
<dbReference type="Pfam" id="PF01515">
    <property type="entry name" value="PTA_PTB"/>
    <property type="match status" value="1"/>
</dbReference>
<dbReference type="Gene3D" id="3.40.1390.20">
    <property type="entry name" value="HprK N-terminal domain-like"/>
    <property type="match status" value="1"/>
</dbReference>
<proteinExistence type="predicted"/>
<comment type="function">
    <text evidence="3">Involved in acetate metabolism.</text>
</comment>
<sequence>MRGIFVAGLGRGDGHGLVELGLTELLSRRVERLGVYRTIAREERAAGPPGAYAPRDERDADRELDAGLELIRGRYRLSRVVGGISPAEAARIGEDELLTRLADGCEAVVDECDALLVFGGHGAGPGGLGFDARLAAKLGVPVVLLAGGGAAAPPGRVVERDKAVVKAGAAVRPARTGRTAEEIAAELRAAYTLFSDAGCTVIAAIVNRARPNLALDAGLPVPCYVIPEKPALAAPTVRQVAAAARAAHIQGDDDGLQRDVLGFVFGGATLSVFLEHLTDGALVITPGDRADVLLGAMAADMAGTAQPAGVMLTLGERPSETVRTITAKLAPQIPVLSTAADSFSVASMLSGLEGGITPEDHRKVESALGHFSAHVDAAALAGHIEPTRSERVTSRIFEHLIVQRAVADRRHIVLPEGEDERVQRAADIVLRRGIADVTLLGRPDVIRPRVHALGLDLHDVRVLDPLTSPLRDTFAERYALLREHRGMTPRRARDIMGDPNFFGTMMVHAGVVHGMVSGAAGTTAATILPAFQVIKTAPGTPAASAVVFACLADRVVLFADCGMHAMPGASELADIAICTARTAKLFGVEPRVAMLSYSSGPAGAGGDMERVREATELVRSRAPELPVEGPMRYDTAIDGARAGRDPEGSPVAGRATVLVFPDAEIAASACRAVRGAPGTVAYGPVLQGLRQPVNDLDRDATVGDIVDMVAITAVQAQAVAL</sequence>